<dbReference type="Gene3D" id="3.90.1150.10">
    <property type="entry name" value="Aspartate Aminotransferase, domain 1"/>
    <property type="match status" value="1"/>
</dbReference>
<evidence type="ECO:0000256" key="4">
    <source>
        <dbReference type="ARBA" id="ARBA00012924"/>
    </source>
</evidence>
<evidence type="ECO:0000256" key="3">
    <source>
        <dbReference type="ARBA" id="ARBA00008954"/>
    </source>
</evidence>
<dbReference type="InterPro" id="IPR005814">
    <property type="entry name" value="Aminotrans_3"/>
</dbReference>
<dbReference type="OrthoDB" id="331263at2759"/>
<dbReference type="InterPro" id="IPR015424">
    <property type="entry name" value="PyrdxlP-dep_Trfase"/>
</dbReference>
<dbReference type="GO" id="GO:0030170">
    <property type="term" value="F:pyridoxal phosphate binding"/>
    <property type="evidence" value="ECO:0007669"/>
    <property type="project" value="InterPro"/>
</dbReference>
<dbReference type="NCBIfam" id="TIGR01885">
    <property type="entry name" value="Orn_aminotrans"/>
    <property type="match status" value="1"/>
</dbReference>
<evidence type="ECO:0000256" key="1">
    <source>
        <dbReference type="ARBA" id="ARBA00001933"/>
    </source>
</evidence>
<keyword evidence="5 10" id="KW-0032">Aminotransferase</keyword>
<keyword evidence="11" id="KW-1185">Reference proteome</keyword>
<evidence type="ECO:0000256" key="5">
    <source>
        <dbReference type="ARBA" id="ARBA00022576"/>
    </source>
</evidence>
<evidence type="ECO:0000256" key="7">
    <source>
        <dbReference type="ARBA" id="ARBA00022898"/>
    </source>
</evidence>
<dbReference type="InterPro" id="IPR010164">
    <property type="entry name" value="Orn_aminotrans"/>
</dbReference>
<protein>
    <recommendedName>
        <fullName evidence="4">ornithine aminotransferase</fullName>
        <ecNumber evidence="4">2.6.1.13</ecNumber>
    </recommendedName>
    <alternativeName>
        <fullName evidence="8">Ornithine--oxo-acid aminotransferase</fullName>
    </alternativeName>
</protein>
<comment type="caution">
    <text evidence="10">The sequence shown here is derived from an EMBL/GenBank/DDBJ whole genome shotgun (WGS) entry which is preliminary data.</text>
</comment>
<evidence type="ECO:0000256" key="8">
    <source>
        <dbReference type="ARBA" id="ARBA00030587"/>
    </source>
</evidence>
<sequence length="955" mass="104463">MSLIAATSKTAIELEDAYGAHNYHPLPVVISRGEGVHVWDPEGKRYYDFLSAYSAVNQGHCHPHIVKALTEQASRLCLSSRAFYNDRLGAAERFITEFFGYEMMLPMNTGAEAVETAIKLARKWGHIHKGLNDDGYVIGVEGNFHGRTMGIISMSTDPDCRNGFGPFIPNITAVNPDTGAKIRYNHAEDLEAVLKAHGDKVAGFLVEPIQGEAGIKVPEPGYLKRCYDLCKQYNVLFICDEIQTGIARTGTLLAIEHEQIRPDIVILGKALSGGVYPVSAVLSSREVMLSIKPGEHGSTYGGNPLACAVAVAALEVVRDEKLTERAQSLGERFREALRKIDSPLIKDVRGRGLLNAIEVNPVAGKTAWDLCLLLRDRGLLAKPTHDTIIRLAPPLTITAEQLDECTDIIVKAVADYSNGMRILNHAALVVCGGLLSSANAETFTEDLLVKPLQDGRVLLHFEFSVQRAAPTTNETMYHYHLFPRQIGEISRRYDVDELHLSFTQGGWRESKWGSPPVNSQGIGAEVRARIKGGDAIQSESQWKGLTNALSGVFCASLNFIDTTNTATPQLTFADTDAATTTSGVLRHGYLPRENVCTENLTPWIKQLPCQSKSGLGLLLNPYRLYNADFHSMGLSLSFAKGTKGKRVQQYKQRLSVVADPSALGLGDSWTLAELVDRQLGTACPAAARSTVRVIRPSSGLKLTPKPASTSRLAGRGVSVFDLHKQPNVDIAFEFAPQENNGVWPTEKPLISAHRYVTGHGGSNGGVEAALTNRGDKPANVTYLDVLPWYLRVYSHTLDIQTQAADGSWTLLRPTSMAFTPAIDRERPSSMELTLVLPASSRTTLRYSFDKGFLKYTEHPPDANRGFNIGPAIVSYQHDTTGADLPLHCAIEQALSGPSECTVRAYTELFLASLPTPDFSMPYNVITFTCTILALFFGRIFNLLTRDFAVLKPVEA</sequence>
<dbReference type="GO" id="GO:0016255">
    <property type="term" value="P:attachment of GPI anchor to protein"/>
    <property type="evidence" value="ECO:0007669"/>
    <property type="project" value="InterPro"/>
</dbReference>
<dbReference type="EMBL" id="JANBUH010000069">
    <property type="protein sequence ID" value="KAJ2755299.1"/>
    <property type="molecule type" value="Genomic_DNA"/>
</dbReference>
<reference evidence="10" key="1">
    <citation type="submission" date="2022-07" db="EMBL/GenBank/DDBJ databases">
        <title>Phylogenomic reconstructions and comparative analyses of Kickxellomycotina fungi.</title>
        <authorList>
            <person name="Reynolds N.K."/>
            <person name="Stajich J.E."/>
            <person name="Barry K."/>
            <person name="Grigoriev I.V."/>
            <person name="Crous P."/>
            <person name="Smith M.E."/>
        </authorList>
    </citation>
    <scope>NUCLEOTIDE SEQUENCE</scope>
    <source>
        <strain evidence="10">BCRC 34297</strain>
    </source>
</reference>
<dbReference type="EC" id="2.6.1.13" evidence="4"/>
<organism evidence="10 11">
    <name type="scientific">Coemansia pectinata</name>
    <dbReference type="NCBI Taxonomy" id="1052879"/>
    <lineage>
        <taxon>Eukaryota</taxon>
        <taxon>Fungi</taxon>
        <taxon>Fungi incertae sedis</taxon>
        <taxon>Zoopagomycota</taxon>
        <taxon>Kickxellomycotina</taxon>
        <taxon>Kickxellomycetes</taxon>
        <taxon>Kickxellales</taxon>
        <taxon>Kickxellaceae</taxon>
        <taxon>Coemansia</taxon>
    </lineage>
</organism>
<name>A0A9W8GX53_9FUNG</name>
<dbReference type="PROSITE" id="PS00600">
    <property type="entry name" value="AA_TRANSFER_CLASS_3"/>
    <property type="match status" value="1"/>
</dbReference>
<evidence type="ECO:0000256" key="2">
    <source>
        <dbReference type="ARBA" id="ARBA00004998"/>
    </source>
</evidence>
<dbReference type="GO" id="GO:0042765">
    <property type="term" value="C:GPI-anchor transamidase complex"/>
    <property type="evidence" value="ECO:0007669"/>
    <property type="project" value="InterPro"/>
</dbReference>
<dbReference type="InterPro" id="IPR007245">
    <property type="entry name" value="PIG-T"/>
</dbReference>
<accession>A0A9W8GX53</accession>
<proteinExistence type="inferred from homology"/>
<dbReference type="FunFam" id="3.90.1150.10:FF:000152">
    <property type="entry name" value="Ornithine aminotransferase"/>
    <property type="match status" value="1"/>
</dbReference>
<dbReference type="GO" id="GO:0004587">
    <property type="term" value="F:ornithine aminotransferase activity"/>
    <property type="evidence" value="ECO:0007669"/>
    <property type="project" value="UniProtKB-EC"/>
</dbReference>
<dbReference type="CDD" id="cd00610">
    <property type="entry name" value="OAT_like"/>
    <property type="match status" value="1"/>
</dbReference>
<dbReference type="AlphaFoldDB" id="A0A9W8GX53"/>
<dbReference type="PANTHER" id="PTHR12959:SF11">
    <property type="entry name" value="GPI TRANSAMIDASE COMPONENT PIG-T"/>
    <property type="match status" value="1"/>
</dbReference>
<evidence type="ECO:0000256" key="6">
    <source>
        <dbReference type="ARBA" id="ARBA00022679"/>
    </source>
</evidence>
<comment type="similarity">
    <text evidence="3">Belongs to the class-III pyridoxal-phosphate-dependent aminotransferase family.</text>
</comment>
<evidence type="ECO:0000313" key="11">
    <source>
        <dbReference type="Proteomes" id="UP001140011"/>
    </source>
</evidence>
<dbReference type="InterPro" id="IPR015422">
    <property type="entry name" value="PyrdxlP-dep_Trfase_small"/>
</dbReference>
<dbReference type="InterPro" id="IPR015421">
    <property type="entry name" value="PyrdxlP-dep_Trfase_major"/>
</dbReference>
<keyword evidence="6 10" id="KW-0808">Transferase</keyword>
<feature type="transmembrane region" description="Helical" evidence="9">
    <location>
        <begin position="920"/>
        <end position="940"/>
    </location>
</feature>
<gene>
    <name evidence="10" type="primary">CAR2</name>
    <name evidence="10" type="ORF">GGI19_001759</name>
</gene>
<dbReference type="Pfam" id="PF04113">
    <property type="entry name" value="Gpi16"/>
    <property type="match status" value="2"/>
</dbReference>
<keyword evidence="9" id="KW-1133">Transmembrane helix</keyword>
<dbReference type="Pfam" id="PF00202">
    <property type="entry name" value="Aminotran_3"/>
    <property type="match status" value="1"/>
</dbReference>
<evidence type="ECO:0000256" key="9">
    <source>
        <dbReference type="SAM" id="Phobius"/>
    </source>
</evidence>
<dbReference type="PANTHER" id="PTHR12959">
    <property type="entry name" value="GPI TRANSAMIDASE COMPONENT PIG-T-RELATED"/>
    <property type="match status" value="1"/>
</dbReference>
<dbReference type="FunFam" id="3.40.640.10:FF:000011">
    <property type="entry name" value="Ornithine aminotransferase"/>
    <property type="match status" value="1"/>
</dbReference>
<dbReference type="Proteomes" id="UP001140011">
    <property type="component" value="Unassembled WGS sequence"/>
</dbReference>
<keyword evidence="7" id="KW-0663">Pyridoxal phosphate</keyword>
<evidence type="ECO:0000313" key="10">
    <source>
        <dbReference type="EMBL" id="KAJ2755299.1"/>
    </source>
</evidence>
<comment type="pathway">
    <text evidence="2">Amino-acid biosynthesis; L-proline biosynthesis; L-glutamate 5-semialdehyde from L-ornithine: step 1/1.</text>
</comment>
<dbReference type="SUPFAM" id="SSF53383">
    <property type="entry name" value="PLP-dependent transferases"/>
    <property type="match status" value="1"/>
</dbReference>
<keyword evidence="9" id="KW-0472">Membrane</keyword>
<keyword evidence="9" id="KW-0812">Transmembrane</keyword>
<dbReference type="InterPro" id="IPR049704">
    <property type="entry name" value="Aminotrans_3_PPA_site"/>
</dbReference>
<comment type="cofactor">
    <cofactor evidence="1">
        <name>pyridoxal 5'-phosphate</name>
        <dbReference type="ChEBI" id="CHEBI:597326"/>
    </cofactor>
</comment>
<dbReference type="Gene3D" id="3.40.640.10">
    <property type="entry name" value="Type I PLP-dependent aspartate aminotransferase-like (Major domain)"/>
    <property type="match status" value="1"/>
</dbReference>